<comment type="caution">
    <text evidence="5">The sequence shown here is derived from an EMBL/GenBank/DDBJ whole genome shotgun (WGS) entry which is preliminary data.</text>
</comment>
<dbReference type="GO" id="GO:0009092">
    <property type="term" value="P:homoserine metabolic process"/>
    <property type="evidence" value="ECO:0007669"/>
    <property type="project" value="TreeGrafter"/>
</dbReference>
<dbReference type="EMBL" id="PXYT01000019">
    <property type="protein sequence ID" value="PSR28703.1"/>
    <property type="molecule type" value="Genomic_DNA"/>
</dbReference>
<dbReference type="PANTHER" id="PTHR32268">
    <property type="entry name" value="HOMOSERINE O-ACETYLTRANSFERASE"/>
    <property type="match status" value="1"/>
</dbReference>
<dbReference type="InterPro" id="IPR029058">
    <property type="entry name" value="AB_hydrolase_fold"/>
</dbReference>
<dbReference type="Pfam" id="PF00561">
    <property type="entry name" value="Abhydrolase_1"/>
    <property type="match status" value="1"/>
</dbReference>
<evidence type="ECO:0000256" key="1">
    <source>
        <dbReference type="ARBA" id="ARBA00022679"/>
    </source>
</evidence>
<keyword evidence="2" id="KW-0486">Methionine biosynthesis</keyword>
<protein>
    <recommendedName>
        <fullName evidence="2">Homoserine O-acetyltransferase</fullName>
        <shortName evidence="2">HAT</shortName>
        <ecNumber evidence="2">2.3.1.31</ecNumber>
    </recommendedName>
    <alternativeName>
        <fullName evidence="2">Homoserine transacetylase</fullName>
        <shortName evidence="2">HTA</shortName>
    </alternativeName>
</protein>
<keyword evidence="2" id="KW-0963">Cytoplasm</keyword>
<comment type="caution">
    <text evidence="2">Lacks conserved residue(s) required for the propagation of feature annotation.</text>
</comment>
<sequence>MKITQYPYPIWPWQVSQGFPWPRLQFFHAPDPFSLDNGEILPDLLFAFEEWGQIGKGLPILIFHAVTGDSHVTRHTYQDNAGWWDSLVGYGKPLDLHQYHVVSLNVLGGAMGSTGPHSPAPDGHPYGGRFPQITMFDMARSAKILIDVILDGREKPLVVGGSMGGMMAFAYGALYGQTIRGILTVGSPIAHSPWAIAFHTVGRQAIMTDPFFNDGNYYLTGNYPSQGLSVARMADMISYQSPQSMDAKFGRLYQTPDRDEFQITSYLRYQGKKLVKRFDANTYIRLTEAMDHFDLTEKDLSALKSVPVWMVGITSDQLYPYGEIRQHASALREYGVNVRFETLHSSWGHDSFLVDSAAMGKILRRFLYTMEQAVVS</sequence>
<feature type="binding site" evidence="2">
    <location>
        <position position="232"/>
    </location>
    <ligand>
        <name>substrate</name>
    </ligand>
</feature>
<dbReference type="NCBIfam" id="NF001209">
    <property type="entry name" value="PRK00175.1"/>
    <property type="match status" value="1"/>
</dbReference>
<evidence type="ECO:0000256" key="2">
    <source>
        <dbReference type="HAMAP-Rule" id="MF_00296"/>
    </source>
</evidence>
<dbReference type="InterPro" id="IPR000073">
    <property type="entry name" value="AB_hydrolase_1"/>
</dbReference>
<dbReference type="PIRSF" id="PIRSF000443">
    <property type="entry name" value="Homoser_Ac_trans"/>
    <property type="match status" value="1"/>
</dbReference>
<dbReference type="HAMAP" id="MF_00296">
    <property type="entry name" value="MetX_acyltransf"/>
    <property type="match status" value="1"/>
</dbReference>
<proteinExistence type="inferred from homology"/>
<dbReference type="SUPFAM" id="SSF53474">
    <property type="entry name" value="alpha/beta-Hydrolases"/>
    <property type="match status" value="1"/>
</dbReference>
<comment type="subcellular location">
    <subcellularLocation>
        <location evidence="2">Cytoplasm</location>
    </subcellularLocation>
</comment>
<feature type="active site" evidence="2 3">
    <location>
        <position position="349"/>
    </location>
</feature>
<name>A0A2T2X2H0_9FIRM</name>
<reference evidence="5 6" key="1">
    <citation type="journal article" date="2014" name="BMC Genomics">
        <title>Comparison of environmental and isolate Sulfobacillus genomes reveals diverse carbon, sulfur, nitrogen, and hydrogen metabolisms.</title>
        <authorList>
            <person name="Justice N.B."/>
            <person name="Norman A."/>
            <person name="Brown C.T."/>
            <person name="Singh A."/>
            <person name="Thomas B.C."/>
            <person name="Banfield J.F."/>
        </authorList>
    </citation>
    <scope>NUCLEOTIDE SEQUENCE [LARGE SCALE GENOMIC DNA]</scope>
    <source>
        <strain evidence="5">AMDSBA1</strain>
    </source>
</reference>
<dbReference type="EC" id="2.3.1.31" evidence="2"/>
<dbReference type="NCBIfam" id="TIGR01392">
    <property type="entry name" value="homoserO_Ac_trn"/>
    <property type="match status" value="1"/>
</dbReference>
<comment type="similarity">
    <text evidence="2">Belongs to the AB hydrolase superfamily. MetX family.</text>
</comment>
<dbReference type="UniPathway" id="UPA00051">
    <property type="reaction ID" value="UER00074"/>
</dbReference>
<comment type="subunit">
    <text evidence="2">Homodimer.</text>
</comment>
<dbReference type="InterPro" id="IPR008220">
    <property type="entry name" value="HAT_MetX-like"/>
</dbReference>
<comment type="function">
    <text evidence="2">Transfers an acetyl group from acetyl-CoA to L-homoserine, forming acetyl-L-homoserine.</text>
</comment>
<organism evidence="5 6">
    <name type="scientific">Sulfobacillus benefaciens</name>
    <dbReference type="NCBI Taxonomy" id="453960"/>
    <lineage>
        <taxon>Bacteria</taxon>
        <taxon>Bacillati</taxon>
        <taxon>Bacillota</taxon>
        <taxon>Clostridia</taxon>
        <taxon>Eubacteriales</taxon>
        <taxon>Clostridiales Family XVII. Incertae Sedis</taxon>
        <taxon>Sulfobacillus</taxon>
    </lineage>
</organism>
<dbReference type="AlphaFoldDB" id="A0A2T2X2H0"/>
<comment type="catalytic activity">
    <reaction evidence="2">
        <text>L-homoserine + acetyl-CoA = O-acetyl-L-homoserine + CoA</text>
        <dbReference type="Rhea" id="RHEA:13701"/>
        <dbReference type="ChEBI" id="CHEBI:57287"/>
        <dbReference type="ChEBI" id="CHEBI:57288"/>
        <dbReference type="ChEBI" id="CHEBI:57476"/>
        <dbReference type="ChEBI" id="CHEBI:57716"/>
        <dbReference type="EC" id="2.3.1.31"/>
    </reaction>
</comment>
<keyword evidence="2" id="KW-0012">Acyltransferase</keyword>
<dbReference type="GO" id="GO:0005737">
    <property type="term" value="C:cytoplasm"/>
    <property type="evidence" value="ECO:0007669"/>
    <property type="project" value="UniProtKB-SubCell"/>
</dbReference>
<keyword evidence="1 2" id="KW-0808">Transferase</keyword>
<gene>
    <name evidence="2" type="primary">metXA</name>
    <name evidence="5" type="ORF">C7B43_09830</name>
</gene>
<comment type="pathway">
    <text evidence="2">Amino-acid biosynthesis; L-methionine biosynthesis via de novo pathway; O-acetyl-L-homoserine from L-homoserine: step 1/1.</text>
</comment>
<feature type="binding site" evidence="2">
    <location>
        <position position="350"/>
    </location>
    <ligand>
        <name>substrate</name>
    </ligand>
</feature>
<feature type="domain" description="AB hydrolase-1" evidence="4">
    <location>
        <begin position="59"/>
        <end position="353"/>
    </location>
</feature>
<dbReference type="Gene3D" id="3.40.50.1820">
    <property type="entry name" value="alpha/beta hydrolase"/>
    <property type="match status" value="1"/>
</dbReference>
<evidence type="ECO:0000313" key="5">
    <source>
        <dbReference type="EMBL" id="PSR28703.1"/>
    </source>
</evidence>
<dbReference type="PANTHER" id="PTHR32268:SF11">
    <property type="entry name" value="HOMOSERINE O-ACETYLTRANSFERASE"/>
    <property type="match status" value="1"/>
</dbReference>
<evidence type="ECO:0000256" key="3">
    <source>
        <dbReference type="PIRSR" id="PIRSR000443-1"/>
    </source>
</evidence>
<keyword evidence="2" id="KW-0028">Amino-acid biosynthesis</keyword>
<feature type="active site" evidence="2 3">
    <location>
        <position position="316"/>
    </location>
</feature>
<feature type="active site" description="Nucleophile" evidence="2 3">
    <location>
        <position position="162"/>
    </location>
</feature>
<dbReference type="GO" id="GO:0009086">
    <property type="term" value="P:methionine biosynthetic process"/>
    <property type="evidence" value="ECO:0007669"/>
    <property type="project" value="UniProtKB-UniRule"/>
</dbReference>
<dbReference type="Proteomes" id="UP000242699">
    <property type="component" value="Unassembled WGS sequence"/>
</dbReference>
<accession>A0A2T2X2H0</accession>
<evidence type="ECO:0000259" key="4">
    <source>
        <dbReference type="Pfam" id="PF00561"/>
    </source>
</evidence>
<dbReference type="GO" id="GO:0004414">
    <property type="term" value="F:homoserine O-acetyltransferase activity"/>
    <property type="evidence" value="ECO:0007669"/>
    <property type="project" value="UniProtKB-UniRule"/>
</dbReference>
<evidence type="ECO:0000313" key="6">
    <source>
        <dbReference type="Proteomes" id="UP000242699"/>
    </source>
</evidence>